<accession>A0ABV9NQ48</accession>
<feature type="region of interest" description="Disordered" evidence="1">
    <location>
        <begin position="1"/>
        <end position="41"/>
    </location>
</feature>
<dbReference type="EMBL" id="JBHSGG010000040">
    <property type="protein sequence ID" value="MFC4729266.1"/>
    <property type="molecule type" value="Genomic_DNA"/>
</dbReference>
<feature type="compositionally biased region" description="Basic residues" evidence="1">
    <location>
        <begin position="16"/>
        <end position="27"/>
    </location>
</feature>
<evidence type="ECO:0000256" key="1">
    <source>
        <dbReference type="SAM" id="MobiDB-lite"/>
    </source>
</evidence>
<dbReference type="RefSeq" id="WP_377005341.1">
    <property type="nucleotide sequence ID" value="NZ_JBHSGG010000040.1"/>
</dbReference>
<sequence>MARDTLDPGTLEMPLQRKRGRPPKHGRAMTATERAAAYRDRQRAGYGSRRITVTAEDFRLLCDVEAVLLSAKRKGMAERIAALADRIGSITRSE</sequence>
<comment type="caution">
    <text evidence="2">The sequence shown here is derived from an EMBL/GenBank/DDBJ whole genome shotgun (WGS) entry which is preliminary data.</text>
</comment>
<evidence type="ECO:0000313" key="3">
    <source>
        <dbReference type="Proteomes" id="UP001595892"/>
    </source>
</evidence>
<organism evidence="2 3">
    <name type="scientific">Coralloluteibacterium thermophilum</name>
    <dbReference type="NCBI Taxonomy" id="2707049"/>
    <lineage>
        <taxon>Bacteria</taxon>
        <taxon>Pseudomonadati</taxon>
        <taxon>Pseudomonadota</taxon>
        <taxon>Gammaproteobacteria</taxon>
        <taxon>Lysobacterales</taxon>
        <taxon>Lysobacteraceae</taxon>
        <taxon>Coralloluteibacterium</taxon>
    </lineage>
</organism>
<reference evidence="3" key="1">
    <citation type="journal article" date="2019" name="Int. J. Syst. Evol. Microbiol.">
        <title>The Global Catalogue of Microorganisms (GCM) 10K type strain sequencing project: providing services to taxonomists for standard genome sequencing and annotation.</title>
        <authorList>
            <consortium name="The Broad Institute Genomics Platform"/>
            <consortium name="The Broad Institute Genome Sequencing Center for Infectious Disease"/>
            <person name="Wu L."/>
            <person name="Ma J."/>
        </authorList>
    </citation>
    <scope>NUCLEOTIDE SEQUENCE [LARGE SCALE GENOMIC DNA]</scope>
    <source>
        <strain evidence="3">CGMCC 1.13574</strain>
    </source>
</reference>
<name>A0ABV9NQ48_9GAMM</name>
<keyword evidence="3" id="KW-1185">Reference proteome</keyword>
<dbReference type="Proteomes" id="UP001595892">
    <property type="component" value="Unassembled WGS sequence"/>
</dbReference>
<protein>
    <submittedName>
        <fullName evidence="2">Uncharacterized protein</fullName>
    </submittedName>
</protein>
<gene>
    <name evidence="2" type="ORF">ACFO3Q_13930</name>
</gene>
<evidence type="ECO:0000313" key="2">
    <source>
        <dbReference type="EMBL" id="MFC4729266.1"/>
    </source>
</evidence>
<proteinExistence type="predicted"/>